<dbReference type="InterPro" id="IPR036869">
    <property type="entry name" value="J_dom_sf"/>
</dbReference>
<proteinExistence type="predicted"/>
<dbReference type="EMBL" id="AP024238">
    <property type="protein sequence ID" value="BCO25433.1"/>
    <property type="molecule type" value="Genomic_DNA"/>
</dbReference>
<name>A0ABN6D434_9BURK</name>
<sequence length="396" mass="44463">MPKQTKLSPDGSSAVANAPAAGASVALSALKFSSGQVSPAQKRFNQLLKQTETLASKIEAVRALADSNRPLFNQILTPLEQQRTVLMRDMALWLGERLKRKGLTARQQDSAREILCDIAASLAMAGDAAMQELHDAHSDESLEEQEKAEAAHMKMFMEGMLGEEIGDDEAAFDTLDELMRASMAKMQAQASAEQEAHAQRQSKRKKNPAQLKAEAEAQDANGALRTLYRQLASALHPDRETDPHEQLRKTALMKEANAAYERRDLLALLHLQMQADLVDGEQVANLAKEKLAALTALLKERVNVLRHELFQIEQQTKDEFDLPLYAPLSAASIKRHLVESERDLREDIAMMQHDLQQVQDDKNLKRWLRQQQQGSIRKQVIFEMGDMDDRDNSDYF</sequence>
<dbReference type="SUPFAM" id="SSF46565">
    <property type="entry name" value="Chaperone J-domain"/>
    <property type="match status" value="1"/>
</dbReference>
<accession>A0ABN6D434</accession>
<dbReference type="Proteomes" id="UP000824366">
    <property type="component" value="Chromosome"/>
</dbReference>
<keyword evidence="3" id="KW-1185">Reference proteome</keyword>
<evidence type="ECO:0000313" key="3">
    <source>
        <dbReference type="Proteomes" id="UP000824366"/>
    </source>
</evidence>
<reference evidence="2 3" key="1">
    <citation type="journal article" date="2021" name="Microbiol. Spectr.">
        <title>A Single Bacterium Capable of Oxidation and Reduction of Iron at Circumneutral pH.</title>
        <authorList>
            <person name="Kato S."/>
            <person name="Ohkuma M."/>
        </authorList>
    </citation>
    <scope>NUCLEOTIDE SEQUENCE [LARGE SCALE GENOMIC DNA]</scope>
    <source>
        <strain evidence="2 3">MIZ03</strain>
    </source>
</reference>
<gene>
    <name evidence="2" type="ORF">MIZ03_0293</name>
</gene>
<evidence type="ECO:0000256" key="1">
    <source>
        <dbReference type="SAM" id="MobiDB-lite"/>
    </source>
</evidence>
<organism evidence="2 3">
    <name type="scientific">Rhodoferax lithotrophicus</name>
    <dbReference type="NCBI Taxonomy" id="2798804"/>
    <lineage>
        <taxon>Bacteria</taxon>
        <taxon>Pseudomonadati</taxon>
        <taxon>Pseudomonadota</taxon>
        <taxon>Betaproteobacteria</taxon>
        <taxon>Burkholderiales</taxon>
        <taxon>Comamonadaceae</taxon>
        <taxon>Rhodoferax</taxon>
    </lineage>
</organism>
<dbReference type="RefSeq" id="WP_223907079.1">
    <property type="nucleotide sequence ID" value="NZ_AP024238.1"/>
</dbReference>
<evidence type="ECO:0008006" key="4">
    <source>
        <dbReference type="Google" id="ProtNLM"/>
    </source>
</evidence>
<protein>
    <recommendedName>
        <fullName evidence="4">DnaJ domain protein</fullName>
    </recommendedName>
</protein>
<feature type="compositionally biased region" description="Low complexity" evidence="1">
    <location>
        <begin position="184"/>
        <end position="193"/>
    </location>
</feature>
<evidence type="ECO:0000313" key="2">
    <source>
        <dbReference type="EMBL" id="BCO25433.1"/>
    </source>
</evidence>
<feature type="region of interest" description="Disordered" evidence="1">
    <location>
        <begin position="184"/>
        <end position="216"/>
    </location>
</feature>